<name>A0AAU9TH84_EUPED</name>
<dbReference type="Proteomes" id="UP001153954">
    <property type="component" value="Unassembled WGS sequence"/>
</dbReference>
<protein>
    <recommendedName>
        <fullName evidence="3">Endonuclease-reverse transcriptase</fullName>
    </recommendedName>
</protein>
<proteinExistence type="predicted"/>
<reference evidence="1" key="1">
    <citation type="submission" date="2022-03" db="EMBL/GenBank/DDBJ databases">
        <authorList>
            <person name="Tunstrom K."/>
        </authorList>
    </citation>
    <scope>NUCLEOTIDE SEQUENCE</scope>
</reference>
<sequence>MMRSAERTKVADIAQRICKLKWQWAVHIARRTDGRWSRKVLEWRPRTLSAASDGRPRDGQTRVAGGRWMETALNRSLWRSMEEAHV</sequence>
<dbReference type="EMBL" id="CAKOGL010000005">
    <property type="protein sequence ID" value="CAH2086944.1"/>
    <property type="molecule type" value="Genomic_DNA"/>
</dbReference>
<keyword evidence="2" id="KW-1185">Reference proteome</keyword>
<comment type="caution">
    <text evidence="1">The sequence shown here is derived from an EMBL/GenBank/DDBJ whole genome shotgun (WGS) entry which is preliminary data.</text>
</comment>
<evidence type="ECO:0008006" key="3">
    <source>
        <dbReference type="Google" id="ProtNLM"/>
    </source>
</evidence>
<evidence type="ECO:0000313" key="2">
    <source>
        <dbReference type="Proteomes" id="UP001153954"/>
    </source>
</evidence>
<organism evidence="1 2">
    <name type="scientific">Euphydryas editha</name>
    <name type="common">Edith's checkerspot</name>
    <dbReference type="NCBI Taxonomy" id="104508"/>
    <lineage>
        <taxon>Eukaryota</taxon>
        <taxon>Metazoa</taxon>
        <taxon>Ecdysozoa</taxon>
        <taxon>Arthropoda</taxon>
        <taxon>Hexapoda</taxon>
        <taxon>Insecta</taxon>
        <taxon>Pterygota</taxon>
        <taxon>Neoptera</taxon>
        <taxon>Endopterygota</taxon>
        <taxon>Lepidoptera</taxon>
        <taxon>Glossata</taxon>
        <taxon>Ditrysia</taxon>
        <taxon>Papilionoidea</taxon>
        <taxon>Nymphalidae</taxon>
        <taxon>Nymphalinae</taxon>
        <taxon>Euphydryas</taxon>
    </lineage>
</organism>
<dbReference type="AlphaFoldDB" id="A0AAU9TH84"/>
<evidence type="ECO:0000313" key="1">
    <source>
        <dbReference type="EMBL" id="CAH2086944.1"/>
    </source>
</evidence>
<gene>
    <name evidence="1" type="ORF">EEDITHA_LOCUS3258</name>
</gene>
<accession>A0AAU9TH84</accession>